<dbReference type="Proteomes" id="UP000316184">
    <property type="component" value="Unassembled WGS sequence"/>
</dbReference>
<sequence>MRRPFPAAVNNGGMSQEWVSYRRSPRVPVEVMRAHFEHHRYDLHAHESYSFGCTELGAQTFRCRGAQRTSAEGMVMAFNPEDPHDGHAADEGGFTYQIVHLSPELIGDVLSDEAGRPVGLPLFAEPVLHEPGLAAALREVHAALTGGESALAQDEALHRAVRTMVRLGAVTAAPPGWTAETRREDDGLRQVRELLHAEFATDVETARLAEISGRSRFALYRAFRDLHGLTPGEYQRQLRVRCARRSLASGRTPAEAAAEAGFADQSHLTRWFRRYYAITPARFRDAALGQPVAS</sequence>
<dbReference type="InterPro" id="IPR037923">
    <property type="entry name" value="HTH-like"/>
</dbReference>
<accession>A0A561U9G7</accession>
<evidence type="ECO:0000313" key="5">
    <source>
        <dbReference type="EMBL" id="TWF95987.1"/>
    </source>
</evidence>
<gene>
    <name evidence="5" type="ORF">FHU35_12988</name>
</gene>
<dbReference type="AlphaFoldDB" id="A0A561U9G7"/>
<protein>
    <submittedName>
        <fullName evidence="5">AraC-like DNA-binding protein</fullName>
    </submittedName>
</protein>
<dbReference type="SUPFAM" id="SSF51215">
    <property type="entry name" value="Regulatory protein AraC"/>
    <property type="match status" value="1"/>
</dbReference>
<dbReference type="Gene3D" id="1.10.10.60">
    <property type="entry name" value="Homeodomain-like"/>
    <property type="match status" value="1"/>
</dbReference>
<dbReference type="PANTHER" id="PTHR46796">
    <property type="entry name" value="HTH-TYPE TRANSCRIPTIONAL ACTIVATOR RHAS-RELATED"/>
    <property type="match status" value="1"/>
</dbReference>
<evidence type="ECO:0000313" key="6">
    <source>
        <dbReference type="Proteomes" id="UP000316184"/>
    </source>
</evidence>
<dbReference type="PROSITE" id="PS01124">
    <property type="entry name" value="HTH_ARAC_FAMILY_2"/>
    <property type="match status" value="1"/>
</dbReference>
<dbReference type="GO" id="GO:0003700">
    <property type="term" value="F:DNA-binding transcription factor activity"/>
    <property type="evidence" value="ECO:0007669"/>
    <property type="project" value="InterPro"/>
</dbReference>
<keyword evidence="1" id="KW-0805">Transcription regulation</keyword>
<dbReference type="GO" id="GO:0043565">
    <property type="term" value="F:sequence-specific DNA binding"/>
    <property type="evidence" value="ECO:0007669"/>
    <property type="project" value="InterPro"/>
</dbReference>
<evidence type="ECO:0000256" key="2">
    <source>
        <dbReference type="ARBA" id="ARBA00023125"/>
    </source>
</evidence>
<evidence type="ECO:0000256" key="3">
    <source>
        <dbReference type="ARBA" id="ARBA00023163"/>
    </source>
</evidence>
<keyword evidence="2 5" id="KW-0238">DNA-binding</keyword>
<keyword evidence="6" id="KW-1185">Reference proteome</keyword>
<dbReference type="InterPro" id="IPR009057">
    <property type="entry name" value="Homeodomain-like_sf"/>
</dbReference>
<dbReference type="PANTHER" id="PTHR46796:SF2">
    <property type="entry name" value="TRANSCRIPTIONAL REGULATORY PROTEIN"/>
    <property type="match status" value="1"/>
</dbReference>
<dbReference type="Pfam" id="PF12833">
    <property type="entry name" value="HTH_18"/>
    <property type="match status" value="1"/>
</dbReference>
<dbReference type="Pfam" id="PF02311">
    <property type="entry name" value="AraC_binding"/>
    <property type="match status" value="1"/>
</dbReference>
<dbReference type="InterPro" id="IPR003313">
    <property type="entry name" value="AraC-bd"/>
</dbReference>
<feature type="domain" description="HTH araC/xylS-type" evidence="4">
    <location>
        <begin position="189"/>
        <end position="286"/>
    </location>
</feature>
<name>A0A561U9G7_9PSEU</name>
<proteinExistence type="predicted"/>
<reference evidence="5 6" key="1">
    <citation type="submission" date="2019-06" db="EMBL/GenBank/DDBJ databases">
        <title>Sequencing the genomes of 1000 actinobacteria strains.</title>
        <authorList>
            <person name="Klenk H.-P."/>
        </authorList>
    </citation>
    <scope>NUCLEOTIDE SEQUENCE [LARGE SCALE GENOMIC DNA]</scope>
    <source>
        <strain evidence="5 6">DSM 46699</strain>
    </source>
</reference>
<keyword evidence="3" id="KW-0804">Transcription</keyword>
<evidence type="ECO:0000256" key="1">
    <source>
        <dbReference type="ARBA" id="ARBA00023015"/>
    </source>
</evidence>
<dbReference type="EMBL" id="VIWX01000002">
    <property type="protein sequence ID" value="TWF95987.1"/>
    <property type="molecule type" value="Genomic_DNA"/>
</dbReference>
<comment type="caution">
    <text evidence="5">The sequence shown here is derived from an EMBL/GenBank/DDBJ whole genome shotgun (WGS) entry which is preliminary data.</text>
</comment>
<organism evidence="5 6">
    <name type="scientific">Saccharopolyspora dendranthemae</name>
    <dbReference type="NCBI Taxonomy" id="1181886"/>
    <lineage>
        <taxon>Bacteria</taxon>
        <taxon>Bacillati</taxon>
        <taxon>Actinomycetota</taxon>
        <taxon>Actinomycetes</taxon>
        <taxon>Pseudonocardiales</taxon>
        <taxon>Pseudonocardiaceae</taxon>
        <taxon>Saccharopolyspora</taxon>
    </lineage>
</organism>
<evidence type="ECO:0000259" key="4">
    <source>
        <dbReference type="PROSITE" id="PS01124"/>
    </source>
</evidence>
<dbReference type="InterPro" id="IPR050204">
    <property type="entry name" value="AraC_XylS_family_regulators"/>
</dbReference>
<dbReference type="SUPFAM" id="SSF46689">
    <property type="entry name" value="Homeodomain-like"/>
    <property type="match status" value="2"/>
</dbReference>
<dbReference type="InterPro" id="IPR018060">
    <property type="entry name" value="HTH_AraC"/>
</dbReference>
<dbReference type="SMART" id="SM00342">
    <property type="entry name" value="HTH_ARAC"/>
    <property type="match status" value="1"/>
</dbReference>